<evidence type="ECO:0008006" key="3">
    <source>
        <dbReference type="Google" id="ProtNLM"/>
    </source>
</evidence>
<evidence type="ECO:0000313" key="2">
    <source>
        <dbReference type="Proteomes" id="UP000243200"/>
    </source>
</evidence>
<name>A0A1C3KKI8_PLAOA</name>
<sequence>MEKNTDERKLPPYIFYEMLNDKKKLSEWQHLETEHYKSLDKFAQDSESVWTSLEREIPNTCQRNGLFYSNQEIKIRKLLYDLC</sequence>
<protein>
    <recommendedName>
        <fullName evidence="3">PIR protein</fullName>
    </recommendedName>
</protein>
<dbReference type="EMBL" id="FLRJ01000717">
    <property type="protein sequence ID" value="SBT74486.1"/>
    <property type="molecule type" value="Genomic_DNA"/>
</dbReference>
<dbReference type="VEuPathDB" id="PlasmoDB:POWCR01_000222000"/>
<dbReference type="AlphaFoldDB" id="A0A1C3KKI8"/>
<reference evidence="1 2" key="1">
    <citation type="submission" date="2016-06" db="EMBL/GenBank/DDBJ databases">
        <authorList>
            <consortium name="Pathogen Informatics"/>
        </authorList>
    </citation>
    <scope>NUCLEOTIDE SEQUENCE [LARGE SCALE GENOMIC DNA]</scope>
</reference>
<proteinExistence type="predicted"/>
<gene>
    <name evidence="1" type="primary">PowCR01_000222000</name>
    <name evidence="1" type="ORF">POWCR01_000222000</name>
</gene>
<dbReference type="Proteomes" id="UP000243200">
    <property type="component" value="Unassembled WGS sequence"/>
</dbReference>
<organism evidence="1 2">
    <name type="scientific">Plasmodium ovale</name>
    <name type="common">malaria parasite P. ovale</name>
    <dbReference type="NCBI Taxonomy" id="36330"/>
    <lineage>
        <taxon>Eukaryota</taxon>
        <taxon>Sar</taxon>
        <taxon>Alveolata</taxon>
        <taxon>Apicomplexa</taxon>
        <taxon>Aconoidasida</taxon>
        <taxon>Haemosporida</taxon>
        <taxon>Plasmodiidae</taxon>
        <taxon>Plasmodium</taxon>
        <taxon>Plasmodium (Plasmodium)</taxon>
    </lineage>
</organism>
<accession>A0A1C3KKI8</accession>
<evidence type="ECO:0000313" key="1">
    <source>
        <dbReference type="EMBL" id="SBT74486.1"/>
    </source>
</evidence>